<reference evidence="3 4" key="1">
    <citation type="journal article" date="2021" name="Front. Microbiol.">
        <title>Comprehensive Comparative Genomics and Phenotyping of Methylobacterium Species.</title>
        <authorList>
            <person name="Alessa O."/>
            <person name="Ogura Y."/>
            <person name="Fujitani Y."/>
            <person name="Takami H."/>
            <person name="Hayashi T."/>
            <person name="Sahin N."/>
            <person name="Tani A."/>
        </authorList>
    </citation>
    <scope>NUCLEOTIDE SEQUENCE [LARGE SCALE GENOMIC DNA]</scope>
    <source>
        <strain evidence="3 4">DSM 23679</strain>
    </source>
</reference>
<accession>A0ABQ4QNR6</accession>
<evidence type="ECO:0000313" key="3">
    <source>
        <dbReference type="EMBL" id="GJD46913.1"/>
    </source>
</evidence>
<dbReference type="Proteomes" id="UP001055117">
    <property type="component" value="Unassembled WGS sequence"/>
</dbReference>
<dbReference type="EMBL" id="BPQG01000098">
    <property type="protein sequence ID" value="GJD46913.1"/>
    <property type="molecule type" value="Genomic_DNA"/>
</dbReference>
<organism evidence="3 4">
    <name type="scientific">Methylobacterium cerastii</name>
    <dbReference type="NCBI Taxonomy" id="932741"/>
    <lineage>
        <taxon>Bacteria</taxon>
        <taxon>Pseudomonadati</taxon>
        <taxon>Pseudomonadota</taxon>
        <taxon>Alphaproteobacteria</taxon>
        <taxon>Hyphomicrobiales</taxon>
        <taxon>Methylobacteriaceae</taxon>
        <taxon>Methylobacterium</taxon>
    </lineage>
</organism>
<dbReference type="SMART" id="SM01080">
    <property type="entry name" value="CHASE2"/>
    <property type="match status" value="1"/>
</dbReference>
<feature type="transmembrane region" description="Helical" evidence="1">
    <location>
        <begin position="15"/>
        <end position="36"/>
    </location>
</feature>
<dbReference type="PANTHER" id="PTHR43081:SF20">
    <property type="entry name" value="TWO-COMPONENT RESPONSE REGULATOR"/>
    <property type="match status" value="1"/>
</dbReference>
<dbReference type="SUPFAM" id="SSF55073">
    <property type="entry name" value="Nucleotide cyclase"/>
    <property type="match status" value="1"/>
</dbReference>
<evidence type="ECO:0000259" key="2">
    <source>
        <dbReference type="PROSITE" id="PS50125"/>
    </source>
</evidence>
<gene>
    <name evidence="3" type="ORF">AFCDBAGC_4798</name>
</gene>
<feature type="domain" description="Guanylate cyclase" evidence="2">
    <location>
        <begin position="480"/>
        <end position="612"/>
    </location>
</feature>
<evidence type="ECO:0000313" key="4">
    <source>
        <dbReference type="Proteomes" id="UP001055117"/>
    </source>
</evidence>
<sequence length="717" mass="75981">MSEPLIRSPRTLKRWTAPCFAGAGAIVALLMLAAALPAPFARLENFAADTMQRLSPREPSAAPVVVVDIDEESLSRHGQWPWPRTVVADLVTALQDLGASAIALDMVFAEPDRTSPSRLIPEWAQRFGFQASAMPSPLPNHDAVLAEAFARGRVVAGLAPIDDVRVGLPERVAAFAVIGSANFEQIPHFKGAVVNVPVLDAAADGHGSFSIKAGTDEITRRLPMLAFVGGRLVPSLALEALRVLQDEDTFKVRAERVGETLTGYTVRVGDIDVPLDADGSLRLRFPAPRSSRTVSAWRLLDSDHRAELRDEVKGAAVFVGTSAVGLSDLRPTPMTPFEPGVDLHAIALEQALTGKHLVRPVWASGAERSVALLLGLAVALAGALAPFGVSALMAASTIVVPSLIAWAAFTRADLLFDPTLPSLSVALGFAGAILVRYAGTERASRRLRAAFTHYLSPDLVAALANDPGRLKLGGESREMTFLFTDLEGFTAMTEAAGAEALVQLLNDYLDGMCSIAMEHGGTVDKIVGDAVHVMFNAPLDQPDHPERAVRCALALDSFAEAFKLRQRAAGIAFGITRIGVNTGMAVVGNFGGSRRFDYTAHGDAINTAARLEAANKTLGTRICIARATVERVSTHVFRPVGTLMLKGKSVGVDVFEPATQPTGALANYLDAFGRMVAGDAGALQDLLSLHAADPNDPILALHARRIRAGECDALMAA</sequence>
<dbReference type="Gene3D" id="3.30.70.1230">
    <property type="entry name" value="Nucleotide cyclase"/>
    <property type="match status" value="1"/>
</dbReference>
<keyword evidence="1" id="KW-0472">Membrane</keyword>
<keyword evidence="1" id="KW-0812">Transmembrane</keyword>
<dbReference type="Pfam" id="PF05226">
    <property type="entry name" value="CHASE2"/>
    <property type="match status" value="1"/>
</dbReference>
<proteinExistence type="predicted"/>
<keyword evidence="4" id="KW-1185">Reference proteome</keyword>
<name>A0ABQ4QNR6_9HYPH</name>
<dbReference type="InterPro" id="IPR050697">
    <property type="entry name" value="Adenylyl/Guanylyl_Cyclase_3/4"/>
</dbReference>
<dbReference type="PROSITE" id="PS50125">
    <property type="entry name" value="GUANYLATE_CYCLASE_2"/>
    <property type="match status" value="1"/>
</dbReference>
<keyword evidence="1" id="KW-1133">Transmembrane helix</keyword>
<dbReference type="InterPro" id="IPR029787">
    <property type="entry name" value="Nucleotide_cyclase"/>
</dbReference>
<dbReference type="SMART" id="SM00044">
    <property type="entry name" value="CYCc"/>
    <property type="match status" value="1"/>
</dbReference>
<dbReference type="PANTHER" id="PTHR43081">
    <property type="entry name" value="ADENYLATE CYCLASE, TERMINAL-DIFFERENTIATION SPECIFIC-RELATED"/>
    <property type="match status" value="1"/>
</dbReference>
<dbReference type="Pfam" id="PF00211">
    <property type="entry name" value="Guanylate_cyc"/>
    <property type="match status" value="1"/>
</dbReference>
<dbReference type="RefSeq" id="WP_238273136.1">
    <property type="nucleotide sequence ID" value="NZ_BPQG01000098.1"/>
</dbReference>
<dbReference type="InterPro" id="IPR007890">
    <property type="entry name" value="CHASE2"/>
</dbReference>
<evidence type="ECO:0000256" key="1">
    <source>
        <dbReference type="SAM" id="Phobius"/>
    </source>
</evidence>
<protein>
    <recommendedName>
        <fullName evidence="2">Guanylate cyclase domain-containing protein</fullName>
    </recommendedName>
</protein>
<dbReference type="InterPro" id="IPR001054">
    <property type="entry name" value="A/G_cyclase"/>
</dbReference>
<dbReference type="CDD" id="cd07302">
    <property type="entry name" value="CHD"/>
    <property type="match status" value="1"/>
</dbReference>
<comment type="caution">
    <text evidence="3">The sequence shown here is derived from an EMBL/GenBank/DDBJ whole genome shotgun (WGS) entry which is preliminary data.</text>
</comment>